<dbReference type="EMBL" id="JANJYI010000002">
    <property type="protein sequence ID" value="KAK2658396.1"/>
    <property type="molecule type" value="Genomic_DNA"/>
</dbReference>
<dbReference type="AlphaFoldDB" id="A0AAD9XF72"/>
<protein>
    <submittedName>
        <fullName evidence="2">Uncharacterized protein</fullName>
    </submittedName>
</protein>
<gene>
    <name evidence="2" type="ORF">Ddye_004929</name>
</gene>
<dbReference type="Proteomes" id="UP001280121">
    <property type="component" value="Unassembled WGS sequence"/>
</dbReference>
<organism evidence="2 3">
    <name type="scientific">Dipteronia dyeriana</name>
    <dbReference type="NCBI Taxonomy" id="168575"/>
    <lineage>
        <taxon>Eukaryota</taxon>
        <taxon>Viridiplantae</taxon>
        <taxon>Streptophyta</taxon>
        <taxon>Embryophyta</taxon>
        <taxon>Tracheophyta</taxon>
        <taxon>Spermatophyta</taxon>
        <taxon>Magnoliopsida</taxon>
        <taxon>eudicotyledons</taxon>
        <taxon>Gunneridae</taxon>
        <taxon>Pentapetalae</taxon>
        <taxon>rosids</taxon>
        <taxon>malvids</taxon>
        <taxon>Sapindales</taxon>
        <taxon>Sapindaceae</taxon>
        <taxon>Hippocastanoideae</taxon>
        <taxon>Acereae</taxon>
        <taxon>Dipteronia</taxon>
    </lineage>
</organism>
<reference evidence="2" key="1">
    <citation type="journal article" date="2023" name="Plant J.">
        <title>Genome sequences and population genomics provide insights into the demographic history, inbreeding, and mutation load of two 'living fossil' tree species of Dipteronia.</title>
        <authorList>
            <person name="Feng Y."/>
            <person name="Comes H.P."/>
            <person name="Chen J."/>
            <person name="Zhu S."/>
            <person name="Lu R."/>
            <person name="Zhang X."/>
            <person name="Li P."/>
            <person name="Qiu J."/>
            <person name="Olsen K.M."/>
            <person name="Qiu Y."/>
        </authorList>
    </citation>
    <scope>NUCLEOTIDE SEQUENCE</scope>
    <source>
        <strain evidence="2">KIB01</strain>
    </source>
</reference>
<name>A0AAD9XF72_9ROSI</name>
<evidence type="ECO:0000313" key="3">
    <source>
        <dbReference type="Proteomes" id="UP001280121"/>
    </source>
</evidence>
<feature type="compositionally biased region" description="Basic and acidic residues" evidence="1">
    <location>
        <begin position="90"/>
        <end position="104"/>
    </location>
</feature>
<keyword evidence="3" id="KW-1185">Reference proteome</keyword>
<feature type="compositionally biased region" description="Polar residues" evidence="1">
    <location>
        <begin position="107"/>
        <end position="128"/>
    </location>
</feature>
<feature type="region of interest" description="Disordered" evidence="1">
    <location>
        <begin position="90"/>
        <end position="128"/>
    </location>
</feature>
<proteinExistence type="predicted"/>
<comment type="caution">
    <text evidence="2">The sequence shown here is derived from an EMBL/GenBank/DDBJ whole genome shotgun (WGS) entry which is preliminary data.</text>
</comment>
<accession>A0AAD9XF72</accession>
<evidence type="ECO:0000313" key="2">
    <source>
        <dbReference type="EMBL" id="KAK2658396.1"/>
    </source>
</evidence>
<evidence type="ECO:0000256" key="1">
    <source>
        <dbReference type="SAM" id="MobiDB-lite"/>
    </source>
</evidence>
<sequence>MRFLLGNHVMRFSKVKFCLITELRFRVVPDMSLYAAVENGIHQQYFLGADDVSLEEFMVVLTLGEFQEVYDAVKLCLIYMLNWIIMSSREGSKEEGKGVRHSEMETSDPSGLGFSTRTLTDQSRLLDE</sequence>